<protein>
    <submittedName>
        <fullName evidence="1">Uncharacterized protein</fullName>
    </submittedName>
</protein>
<evidence type="ECO:0000313" key="1">
    <source>
        <dbReference type="EMBL" id="CDH48569.1"/>
    </source>
</evidence>
<dbReference type="AlphaFoldDB" id="A0A068RF45"/>
<proteinExistence type="predicted"/>
<reference evidence="1" key="1">
    <citation type="submission" date="2013-08" db="EMBL/GenBank/DDBJ databases">
        <title>Gene expansion shapes genome architecture in the human pathogen Lichtheimia corymbifera: an evolutionary genomics analysis in the ancient terrestrial Mucorales (Mucoromycotina).</title>
        <authorList>
            <person name="Schwartze V.U."/>
            <person name="Winter S."/>
            <person name="Shelest E."/>
            <person name="Marcet-Houben M."/>
            <person name="Horn F."/>
            <person name="Wehner S."/>
            <person name="Hoffmann K."/>
            <person name="Riege K."/>
            <person name="Sammeth M."/>
            <person name="Nowrousian M."/>
            <person name="Valiante V."/>
            <person name="Linde J."/>
            <person name="Jacobsen I.D."/>
            <person name="Marz M."/>
            <person name="Brakhage A.A."/>
            <person name="Gabaldon T."/>
            <person name="Bocker S."/>
            <person name="Voigt K."/>
        </authorList>
    </citation>
    <scope>NUCLEOTIDE SEQUENCE [LARGE SCALE GENOMIC DNA]</scope>
    <source>
        <strain evidence="1">FSU 9682</strain>
    </source>
</reference>
<evidence type="ECO:0000313" key="2">
    <source>
        <dbReference type="Proteomes" id="UP000027586"/>
    </source>
</evidence>
<organism evidence="1 2">
    <name type="scientific">Lichtheimia corymbifera JMRC:FSU:9682</name>
    <dbReference type="NCBI Taxonomy" id="1263082"/>
    <lineage>
        <taxon>Eukaryota</taxon>
        <taxon>Fungi</taxon>
        <taxon>Fungi incertae sedis</taxon>
        <taxon>Mucoromycota</taxon>
        <taxon>Mucoromycotina</taxon>
        <taxon>Mucoromycetes</taxon>
        <taxon>Mucorales</taxon>
        <taxon>Lichtheimiaceae</taxon>
        <taxon>Lichtheimia</taxon>
    </lineage>
</organism>
<sequence length="81" mass="9529">MMISVIYYTTTTGTDHQQHHHLFMHQYTHHYPTSSYDSSIFQVKLHDAIFNWDDVISAMRHAAIQAIFTMHGLCHNVVELR</sequence>
<dbReference type="EMBL" id="CBTN010000001">
    <property type="protein sequence ID" value="CDH48569.1"/>
    <property type="molecule type" value="Genomic_DNA"/>
</dbReference>
<dbReference type="Proteomes" id="UP000027586">
    <property type="component" value="Unassembled WGS sequence"/>
</dbReference>
<name>A0A068RF45_9FUNG</name>
<accession>A0A068RF45</accession>
<dbReference type="VEuPathDB" id="FungiDB:LCOR_00345.1"/>
<gene>
    <name evidence="1" type="ORF">LCOR_00345.1</name>
</gene>
<keyword evidence="2" id="KW-1185">Reference proteome</keyword>
<comment type="caution">
    <text evidence="1">The sequence shown here is derived from an EMBL/GenBank/DDBJ whole genome shotgun (WGS) entry which is preliminary data.</text>
</comment>